<protein>
    <submittedName>
        <fullName evidence="2">Uncharacterized protein</fullName>
    </submittedName>
</protein>
<dbReference type="AlphaFoldDB" id="A0AAV2GL01"/>
<dbReference type="Proteomes" id="UP001497516">
    <property type="component" value="Chromosome 9"/>
</dbReference>
<gene>
    <name evidence="2" type="ORF">LTRI10_LOCUS50763</name>
</gene>
<organism evidence="2 3">
    <name type="scientific">Linum trigynum</name>
    <dbReference type="NCBI Taxonomy" id="586398"/>
    <lineage>
        <taxon>Eukaryota</taxon>
        <taxon>Viridiplantae</taxon>
        <taxon>Streptophyta</taxon>
        <taxon>Embryophyta</taxon>
        <taxon>Tracheophyta</taxon>
        <taxon>Spermatophyta</taxon>
        <taxon>Magnoliopsida</taxon>
        <taxon>eudicotyledons</taxon>
        <taxon>Gunneridae</taxon>
        <taxon>Pentapetalae</taxon>
        <taxon>rosids</taxon>
        <taxon>fabids</taxon>
        <taxon>Malpighiales</taxon>
        <taxon>Linaceae</taxon>
        <taxon>Linum</taxon>
    </lineage>
</organism>
<name>A0AAV2GL01_9ROSI</name>
<evidence type="ECO:0000313" key="3">
    <source>
        <dbReference type="Proteomes" id="UP001497516"/>
    </source>
</evidence>
<feature type="region of interest" description="Disordered" evidence="1">
    <location>
        <begin position="40"/>
        <end position="64"/>
    </location>
</feature>
<dbReference type="EMBL" id="OZ034822">
    <property type="protein sequence ID" value="CAL1411405.1"/>
    <property type="molecule type" value="Genomic_DNA"/>
</dbReference>
<sequence>MSNLKNPYSLVLGITSDPPSPLYTSPDWLAITTPPISEYSLPPTSPSPVVTAAPPTSATPRRHYRSPRCYILTTKSAPTTAGQAVSSPCRTKSTGYFLSHEAFYKSGSSS</sequence>
<keyword evidence="3" id="KW-1185">Reference proteome</keyword>
<accession>A0AAV2GL01</accession>
<evidence type="ECO:0000313" key="2">
    <source>
        <dbReference type="EMBL" id="CAL1411405.1"/>
    </source>
</evidence>
<evidence type="ECO:0000256" key="1">
    <source>
        <dbReference type="SAM" id="MobiDB-lite"/>
    </source>
</evidence>
<feature type="compositionally biased region" description="Low complexity" evidence="1">
    <location>
        <begin position="47"/>
        <end position="59"/>
    </location>
</feature>
<reference evidence="2 3" key="1">
    <citation type="submission" date="2024-04" db="EMBL/GenBank/DDBJ databases">
        <authorList>
            <person name="Fracassetti M."/>
        </authorList>
    </citation>
    <scope>NUCLEOTIDE SEQUENCE [LARGE SCALE GENOMIC DNA]</scope>
</reference>
<proteinExistence type="predicted"/>